<comment type="similarity">
    <text evidence="1 6">Belongs to the UDPGP type 2 family.</text>
</comment>
<dbReference type="NCBIfam" id="TIGR01099">
    <property type="entry name" value="galU"/>
    <property type="match status" value="1"/>
</dbReference>
<gene>
    <name evidence="8" type="primary">galU</name>
    <name evidence="8" type="ORF">M3M28_03730</name>
</gene>
<dbReference type="Gene3D" id="3.90.550.10">
    <property type="entry name" value="Spore Coat Polysaccharide Biosynthesis Protein SpsA, Chain A"/>
    <property type="match status" value="1"/>
</dbReference>
<name>A0ABY4N0U2_9MICO</name>
<dbReference type="PANTHER" id="PTHR43197:SF1">
    <property type="entry name" value="UTP--GLUCOSE-1-PHOSPHATE URIDYLYLTRANSFERASE"/>
    <property type="match status" value="1"/>
</dbReference>
<dbReference type="GO" id="GO:0003983">
    <property type="term" value="F:UTP:glucose-1-phosphate uridylyltransferase activity"/>
    <property type="evidence" value="ECO:0007669"/>
    <property type="project" value="UniProtKB-EC"/>
</dbReference>
<dbReference type="Pfam" id="PF00483">
    <property type="entry name" value="NTP_transferase"/>
    <property type="match status" value="1"/>
</dbReference>
<dbReference type="CDD" id="cd02541">
    <property type="entry name" value="UGPase_prokaryotic"/>
    <property type="match status" value="1"/>
</dbReference>
<proteinExistence type="inferred from homology"/>
<evidence type="ECO:0000256" key="6">
    <source>
        <dbReference type="RuleBase" id="RU361259"/>
    </source>
</evidence>
<keyword evidence="3 6" id="KW-0808">Transferase</keyword>
<dbReference type="PANTHER" id="PTHR43197">
    <property type="entry name" value="UTP--GLUCOSE-1-PHOSPHATE URIDYLYLTRANSFERASE"/>
    <property type="match status" value="1"/>
</dbReference>
<dbReference type="InterPro" id="IPR005771">
    <property type="entry name" value="GalU_uridylyltTrfase_bac/arc"/>
</dbReference>
<dbReference type="InterPro" id="IPR029044">
    <property type="entry name" value="Nucleotide-diphossugar_trans"/>
</dbReference>
<evidence type="ECO:0000256" key="1">
    <source>
        <dbReference type="ARBA" id="ARBA00006890"/>
    </source>
</evidence>
<accession>A0ABY4N0U2</accession>
<dbReference type="SUPFAM" id="SSF53448">
    <property type="entry name" value="Nucleotide-diphospho-sugar transferases"/>
    <property type="match status" value="1"/>
</dbReference>
<dbReference type="EMBL" id="CP097160">
    <property type="protein sequence ID" value="UQN15580.1"/>
    <property type="molecule type" value="Genomic_DNA"/>
</dbReference>
<sequence length="313" mass="34294">MTFEVNKAVIPAAGLGTRFLPATKAMPKEMLPVVDRPAIQYVVEEAVEAGLTDILMVTGRNKTPLENHFDRVLELESALEERGDQHKLEAVRHASNLADVHYLRQGSPLGLGHAVYRAHQHVGDESFAVLLGDDIIAEGGQLLREMVRVHRETGASVVAVQEVPQEQVSSYGVVAPQLVDGEFKSAGDYEWPTYWVNSLVEKPAVEDAPSNFAVIGRYVLRPEAFAILENTPPGRGGEIQLTDALVEMAANREETGGVVALVYGGRRFDTGNKFEYLKANIELAIANSDHGPEVREWIQQYAQQLAQQSQSGS</sequence>
<dbReference type="InterPro" id="IPR005835">
    <property type="entry name" value="NTP_transferase_dom"/>
</dbReference>
<evidence type="ECO:0000256" key="4">
    <source>
        <dbReference type="ARBA" id="ARBA00022695"/>
    </source>
</evidence>
<comment type="catalytic activity">
    <reaction evidence="5 6">
        <text>alpha-D-glucose 1-phosphate + UTP + H(+) = UDP-alpha-D-glucose + diphosphate</text>
        <dbReference type="Rhea" id="RHEA:19889"/>
        <dbReference type="ChEBI" id="CHEBI:15378"/>
        <dbReference type="ChEBI" id="CHEBI:33019"/>
        <dbReference type="ChEBI" id="CHEBI:46398"/>
        <dbReference type="ChEBI" id="CHEBI:58601"/>
        <dbReference type="ChEBI" id="CHEBI:58885"/>
        <dbReference type="EC" id="2.7.7.9"/>
    </reaction>
</comment>
<evidence type="ECO:0000256" key="3">
    <source>
        <dbReference type="ARBA" id="ARBA00022679"/>
    </source>
</evidence>
<evidence type="ECO:0000313" key="8">
    <source>
        <dbReference type="EMBL" id="UQN15580.1"/>
    </source>
</evidence>
<evidence type="ECO:0000259" key="7">
    <source>
        <dbReference type="Pfam" id="PF00483"/>
    </source>
</evidence>
<keyword evidence="4 6" id="KW-0548">Nucleotidyltransferase</keyword>
<feature type="domain" description="Nucleotidyl transferase" evidence="7">
    <location>
        <begin position="7"/>
        <end position="281"/>
    </location>
</feature>
<organism evidence="8">
    <name type="scientific">Gulosibacter sediminis</name>
    <dbReference type="NCBI Taxonomy" id="1729695"/>
    <lineage>
        <taxon>Bacteria</taxon>
        <taxon>Bacillati</taxon>
        <taxon>Actinomycetota</taxon>
        <taxon>Actinomycetes</taxon>
        <taxon>Micrococcales</taxon>
        <taxon>Microbacteriaceae</taxon>
        <taxon>Gulosibacter</taxon>
    </lineage>
</organism>
<dbReference type="EC" id="2.7.7.9" evidence="2 6"/>
<protein>
    <recommendedName>
        <fullName evidence="2 6">UTP--glucose-1-phosphate uridylyltransferase</fullName>
        <ecNumber evidence="2 6">2.7.7.9</ecNumber>
    </recommendedName>
    <alternativeName>
        <fullName evidence="6">UDP-glucose pyrophosphorylase</fullName>
    </alternativeName>
</protein>
<evidence type="ECO:0000256" key="5">
    <source>
        <dbReference type="ARBA" id="ARBA00048128"/>
    </source>
</evidence>
<reference evidence="8" key="1">
    <citation type="submission" date="2022-05" db="EMBL/GenBank/DDBJ databases">
        <title>Complete genome sequence of toluene-degrading Gulosibacter sediminis strain ACHW.36C.</title>
        <authorList>
            <person name="Wai A.C."/>
            <person name="Lai G.K."/>
            <person name="Griffin S.D."/>
            <person name="Leung F.C."/>
        </authorList>
    </citation>
    <scope>NUCLEOTIDE SEQUENCE [LARGE SCALE GENOMIC DNA]</scope>
    <source>
        <strain evidence="8">ACHW.36C</strain>
    </source>
</reference>
<evidence type="ECO:0000256" key="2">
    <source>
        <dbReference type="ARBA" id="ARBA00012415"/>
    </source>
</evidence>